<reference evidence="2" key="2">
    <citation type="submission" date="2023-05" db="EMBL/GenBank/DDBJ databases">
        <authorList>
            <person name="Fouks B."/>
        </authorList>
    </citation>
    <scope>NUCLEOTIDE SEQUENCE</scope>
    <source>
        <strain evidence="2">Stay&amp;Tobe</strain>
        <tissue evidence="2">Testes</tissue>
    </source>
</reference>
<dbReference type="Proteomes" id="UP001233999">
    <property type="component" value="Unassembled WGS sequence"/>
</dbReference>
<feature type="non-terminal residue" evidence="2">
    <location>
        <position position="1"/>
    </location>
</feature>
<name>A0AAD7Z9V2_DIPPU</name>
<comment type="caution">
    <text evidence="2">The sequence shown here is derived from an EMBL/GenBank/DDBJ whole genome shotgun (WGS) entry which is preliminary data.</text>
</comment>
<reference evidence="2" key="1">
    <citation type="journal article" date="2023" name="IScience">
        <title>Live-bearing cockroach genome reveals convergent evolutionary mechanisms linked to viviparity in insects and beyond.</title>
        <authorList>
            <person name="Fouks B."/>
            <person name="Harrison M.C."/>
            <person name="Mikhailova A.A."/>
            <person name="Marchal E."/>
            <person name="English S."/>
            <person name="Carruthers M."/>
            <person name="Jennings E.C."/>
            <person name="Chiamaka E.L."/>
            <person name="Frigard R.A."/>
            <person name="Pippel M."/>
            <person name="Attardo G.M."/>
            <person name="Benoit J.B."/>
            <person name="Bornberg-Bauer E."/>
            <person name="Tobe S.S."/>
        </authorList>
    </citation>
    <scope>NUCLEOTIDE SEQUENCE</scope>
    <source>
        <strain evidence="2">Stay&amp;Tobe</strain>
    </source>
</reference>
<dbReference type="EMBL" id="JASPKZ010009633">
    <property type="protein sequence ID" value="KAJ9576591.1"/>
    <property type="molecule type" value="Genomic_DNA"/>
</dbReference>
<gene>
    <name evidence="2" type="ORF">L9F63_025513</name>
</gene>
<accession>A0AAD7Z9V2</accession>
<feature type="region of interest" description="Disordered" evidence="1">
    <location>
        <begin position="1"/>
        <end position="24"/>
    </location>
</feature>
<evidence type="ECO:0000256" key="1">
    <source>
        <dbReference type="SAM" id="MobiDB-lite"/>
    </source>
</evidence>
<feature type="non-terminal residue" evidence="2">
    <location>
        <position position="142"/>
    </location>
</feature>
<protein>
    <submittedName>
        <fullName evidence="2">Uncharacterized protein</fullName>
    </submittedName>
</protein>
<feature type="compositionally biased region" description="Basic residues" evidence="1">
    <location>
        <begin position="1"/>
        <end position="14"/>
    </location>
</feature>
<dbReference type="AlphaFoldDB" id="A0AAD7Z9V2"/>
<evidence type="ECO:0000313" key="2">
    <source>
        <dbReference type="EMBL" id="KAJ9576591.1"/>
    </source>
</evidence>
<evidence type="ECO:0000313" key="3">
    <source>
        <dbReference type="Proteomes" id="UP001233999"/>
    </source>
</evidence>
<proteinExistence type="predicted"/>
<keyword evidence="3" id="KW-1185">Reference proteome</keyword>
<organism evidence="2 3">
    <name type="scientific">Diploptera punctata</name>
    <name type="common">Pacific beetle cockroach</name>
    <dbReference type="NCBI Taxonomy" id="6984"/>
    <lineage>
        <taxon>Eukaryota</taxon>
        <taxon>Metazoa</taxon>
        <taxon>Ecdysozoa</taxon>
        <taxon>Arthropoda</taxon>
        <taxon>Hexapoda</taxon>
        <taxon>Insecta</taxon>
        <taxon>Pterygota</taxon>
        <taxon>Neoptera</taxon>
        <taxon>Polyneoptera</taxon>
        <taxon>Dictyoptera</taxon>
        <taxon>Blattodea</taxon>
        <taxon>Blaberoidea</taxon>
        <taxon>Blaberidae</taxon>
        <taxon>Diplopterinae</taxon>
        <taxon>Diploptera</taxon>
    </lineage>
</organism>
<sequence length="142" mass="16703">ASPKKTKHLPRRPTRLPGRTTSSHMDKTENIHKIIYSQTLYELKMDTKSQNDIVESAEIYTAYEWTRVLRVLIRNEEVPRFYIVMRLGMDLRVKKPTRTTDISTLTVQLYLLTSPSPFGKVPRIRQSFEKMMEEPCSPLEYI</sequence>